<keyword evidence="5" id="KW-1185">Reference proteome</keyword>
<feature type="compositionally biased region" description="Basic and acidic residues" evidence="1">
    <location>
        <begin position="962"/>
        <end position="974"/>
    </location>
</feature>
<evidence type="ECO:0000259" key="3">
    <source>
        <dbReference type="Pfam" id="PF07916"/>
    </source>
</evidence>
<feature type="transmembrane region" description="Helical" evidence="2">
    <location>
        <begin position="20"/>
        <end position="48"/>
    </location>
</feature>
<feature type="compositionally biased region" description="Basic and acidic residues" evidence="1">
    <location>
        <begin position="837"/>
        <end position="853"/>
    </location>
</feature>
<sequence length="991" mass="104793">MWEIYSYQGADTLAGVFNAIAAIVGAGTYIGALALAATMGCLTAFLAYAIAPQKMQGWQWIASVTLVYAVLLVPRLTVGVVDKTGGSTVRVVDNVPFGLVVLASMTSSVGNVLTELFETAFQSIPGPASLPAELTYQKNGLMFGNRLIRQTTRVVFQDPAYRTDLINFIGNCTMYDLADGTVNPATFATTDNVWQLMATPNPARFTPMTNASGASEILPCPDAYRALDRVMPVQLTRIQGSLALQLNPTLPASVVGSVIAGQIEQTYIKNRIADAAASAADLIRQNAMINAINDASLIIGQKINDAPAMMLAVGRAQATAQTNAIWINSGKTAEQGLPVIRNVIEAVAYAIFPIFILLLFLTSGKDTMTAIKGYAAVLIWLQLWPMLYATMNYLATHYAAKELAAAADVGGGLKALSLTTASAIYSNAISSEAVVGNLTIFIPFIAWAALKRMENLGTILAGSVNTLQSAVSASSSGTALGNTSFGNISMDQMTLSPVRNSPFFRSQQNDVSGHTYTENVNSGRAVMKAFASEGPVSRSTSAGSGTQHVLAAQQAVTAALTEARAANTERSSAIANVISKSSGTVTGSGNTSSSGSSSSESLGTRVNELKQIAKRISDITGVSVDQVTKIALGGSAHVGLNFGGSSVLGTLFPLSGGMQGTINAETAHSAGIRTQDEKVLSALSTEDTAKFKDFSDTVSRDKRAVESLMFDTRTGKEFSKRIATAVSRAEHAEANLRDQLEFAERLMATHSTGESISADTLKDPQNVREFEATVGAMRNGSAAMQRLYESLVGSRAIFPTPATAPGSNLPFSFDDVRARHRENLQSPKLTPASNKLGNDKPSDPVPPTEKKSDATSVHPMPATEGKNRSAHAHRPPAEKSTHSVPVANPSAIPADRSDNHKIGTPTSRTPAFGETRKDVERQAEKIKNEVAAREQGFDAKAGLQKGADGKPNAAEGRSLAGRVKENMENTRDPVSDTVRSFINKLRGKSDK</sequence>
<dbReference type="InterPro" id="IPR012931">
    <property type="entry name" value="TraG_N_Proteobacteria"/>
</dbReference>
<dbReference type="RefSeq" id="WP_154371050.1">
    <property type="nucleotide sequence ID" value="NZ_WKJJ01000001.1"/>
</dbReference>
<name>A0A7X2IIS8_9BURK</name>
<feature type="transmembrane region" description="Helical" evidence="2">
    <location>
        <begin position="60"/>
        <end position="81"/>
    </location>
</feature>
<dbReference type="Pfam" id="PF07916">
    <property type="entry name" value="TraG_N"/>
    <property type="match status" value="1"/>
</dbReference>
<organism evidence="4 5">
    <name type="scientific">Pseudoduganella rivuli</name>
    <dbReference type="NCBI Taxonomy" id="2666085"/>
    <lineage>
        <taxon>Bacteria</taxon>
        <taxon>Pseudomonadati</taxon>
        <taxon>Pseudomonadota</taxon>
        <taxon>Betaproteobacteria</taxon>
        <taxon>Burkholderiales</taxon>
        <taxon>Oxalobacteraceae</taxon>
        <taxon>Telluria group</taxon>
        <taxon>Pseudoduganella</taxon>
    </lineage>
</organism>
<accession>A0A7X2IIS8</accession>
<feature type="region of interest" description="Disordered" evidence="1">
    <location>
        <begin position="581"/>
        <end position="603"/>
    </location>
</feature>
<protein>
    <submittedName>
        <fullName evidence="4">Conjugal transfer protein TraG</fullName>
    </submittedName>
</protein>
<feature type="domain" description="TraG N-terminal Proteobacteria" evidence="3">
    <location>
        <begin position="3"/>
        <end position="467"/>
    </location>
</feature>
<evidence type="ECO:0000313" key="5">
    <source>
        <dbReference type="Proteomes" id="UP000446768"/>
    </source>
</evidence>
<comment type="caution">
    <text evidence="4">The sequence shown here is derived from an EMBL/GenBank/DDBJ whole genome shotgun (WGS) entry which is preliminary data.</text>
</comment>
<keyword evidence="2" id="KW-0472">Membrane</keyword>
<feature type="region of interest" description="Disordered" evidence="1">
    <location>
        <begin position="937"/>
        <end position="991"/>
    </location>
</feature>
<dbReference type="Proteomes" id="UP000446768">
    <property type="component" value="Unassembled WGS sequence"/>
</dbReference>
<feature type="transmembrane region" description="Helical" evidence="2">
    <location>
        <begin position="373"/>
        <end position="395"/>
    </location>
</feature>
<evidence type="ECO:0000313" key="4">
    <source>
        <dbReference type="EMBL" id="MRV70586.1"/>
    </source>
</evidence>
<reference evidence="4 5" key="1">
    <citation type="submission" date="2019-11" db="EMBL/GenBank/DDBJ databases">
        <title>Novel species isolated from a subtropical stream in China.</title>
        <authorList>
            <person name="Lu H."/>
        </authorList>
    </citation>
    <scope>NUCLEOTIDE SEQUENCE [LARGE SCALE GENOMIC DNA]</scope>
    <source>
        <strain evidence="4 5">FT92W</strain>
    </source>
</reference>
<dbReference type="AlphaFoldDB" id="A0A7X2IIS8"/>
<dbReference type="EMBL" id="WKJJ01000001">
    <property type="protein sequence ID" value="MRV70586.1"/>
    <property type="molecule type" value="Genomic_DNA"/>
</dbReference>
<feature type="compositionally biased region" description="Polar residues" evidence="1">
    <location>
        <begin position="824"/>
        <end position="836"/>
    </location>
</feature>
<evidence type="ECO:0000256" key="2">
    <source>
        <dbReference type="SAM" id="Phobius"/>
    </source>
</evidence>
<feature type="transmembrane region" description="Helical" evidence="2">
    <location>
        <begin position="343"/>
        <end position="361"/>
    </location>
</feature>
<proteinExistence type="predicted"/>
<keyword evidence="2" id="KW-0812">Transmembrane</keyword>
<feature type="region of interest" description="Disordered" evidence="1">
    <location>
        <begin position="824"/>
        <end position="920"/>
    </location>
</feature>
<gene>
    <name evidence="4" type="ORF">GJ700_02485</name>
</gene>
<keyword evidence="2" id="KW-1133">Transmembrane helix</keyword>
<evidence type="ECO:0000256" key="1">
    <source>
        <dbReference type="SAM" id="MobiDB-lite"/>
    </source>
</evidence>